<evidence type="ECO:0000313" key="3">
    <source>
        <dbReference type="EMBL" id="KAJ4377539.1"/>
    </source>
</evidence>
<feature type="domain" description="Alcohol dehydrogenase-like N-terminal" evidence="2">
    <location>
        <begin position="34"/>
        <end position="147"/>
    </location>
</feature>
<dbReference type="Pfam" id="PF08240">
    <property type="entry name" value="ADH_N"/>
    <property type="match status" value="1"/>
</dbReference>
<dbReference type="Proteomes" id="UP001140560">
    <property type="component" value="Unassembled WGS sequence"/>
</dbReference>
<dbReference type="Gene3D" id="3.40.50.720">
    <property type="entry name" value="NAD(P)-binding Rossmann-like Domain"/>
    <property type="match status" value="1"/>
</dbReference>
<dbReference type="InterPro" id="IPR013154">
    <property type="entry name" value="ADH-like_N"/>
</dbReference>
<evidence type="ECO:0000259" key="1">
    <source>
        <dbReference type="Pfam" id="PF00107"/>
    </source>
</evidence>
<dbReference type="PANTHER" id="PTHR43677:SF4">
    <property type="entry name" value="QUINONE OXIDOREDUCTASE-LIKE PROTEIN 2"/>
    <property type="match status" value="1"/>
</dbReference>
<evidence type="ECO:0000313" key="4">
    <source>
        <dbReference type="Proteomes" id="UP001140560"/>
    </source>
</evidence>
<name>A0A9W8YH52_9PLEO</name>
<dbReference type="AlphaFoldDB" id="A0A9W8YH52"/>
<dbReference type="OrthoDB" id="5407715at2759"/>
<reference evidence="3" key="1">
    <citation type="submission" date="2022-10" db="EMBL/GenBank/DDBJ databases">
        <title>Tapping the CABI collections for fungal endophytes: first genome assemblies for Collariella, Neodidymelliopsis, Ascochyta clinopodiicola, Didymella pomorum, Didymosphaeria variabile, Neocosmospora piperis and Neocucurbitaria cava.</title>
        <authorList>
            <person name="Hill R."/>
        </authorList>
    </citation>
    <scope>NUCLEOTIDE SEQUENCE</scope>
    <source>
        <strain evidence="3">IMI 356814</strain>
    </source>
</reference>
<dbReference type="CDD" id="cd05188">
    <property type="entry name" value="MDR"/>
    <property type="match status" value="1"/>
</dbReference>
<dbReference type="Gene3D" id="3.90.180.10">
    <property type="entry name" value="Medium-chain alcohol dehydrogenases, catalytic domain"/>
    <property type="match status" value="1"/>
</dbReference>
<dbReference type="InterPro" id="IPR013149">
    <property type="entry name" value="ADH-like_C"/>
</dbReference>
<dbReference type="InterPro" id="IPR051397">
    <property type="entry name" value="Zn-ADH-like_protein"/>
</dbReference>
<feature type="domain" description="Alcohol dehydrogenase-like C-terminal" evidence="1">
    <location>
        <begin position="196"/>
        <end position="329"/>
    </location>
</feature>
<dbReference type="SUPFAM" id="SSF50129">
    <property type="entry name" value="GroES-like"/>
    <property type="match status" value="1"/>
</dbReference>
<protein>
    <recommendedName>
        <fullName evidence="5">Alcohol dehydrogenase</fullName>
    </recommendedName>
</protein>
<evidence type="ECO:0008006" key="5">
    <source>
        <dbReference type="Google" id="ProtNLM"/>
    </source>
</evidence>
<dbReference type="InterPro" id="IPR036291">
    <property type="entry name" value="NAD(P)-bd_dom_sf"/>
</dbReference>
<dbReference type="SUPFAM" id="SSF51735">
    <property type="entry name" value="NAD(P)-binding Rossmann-fold domains"/>
    <property type="match status" value="1"/>
</dbReference>
<dbReference type="InterPro" id="IPR011032">
    <property type="entry name" value="GroES-like_sf"/>
</dbReference>
<proteinExistence type="predicted"/>
<dbReference type="PANTHER" id="PTHR43677">
    <property type="entry name" value="SHORT-CHAIN DEHYDROGENASE/REDUCTASE"/>
    <property type="match status" value="1"/>
</dbReference>
<dbReference type="GO" id="GO:0016491">
    <property type="term" value="F:oxidoreductase activity"/>
    <property type="evidence" value="ECO:0007669"/>
    <property type="project" value="TreeGrafter"/>
</dbReference>
<dbReference type="Pfam" id="PF00107">
    <property type="entry name" value="ADH_zinc_N"/>
    <property type="match status" value="1"/>
</dbReference>
<organism evidence="3 4">
    <name type="scientific">Neocucurbitaria cava</name>
    <dbReference type="NCBI Taxonomy" id="798079"/>
    <lineage>
        <taxon>Eukaryota</taxon>
        <taxon>Fungi</taxon>
        <taxon>Dikarya</taxon>
        <taxon>Ascomycota</taxon>
        <taxon>Pezizomycotina</taxon>
        <taxon>Dothideomycetes</taxon>
        <taxon>Pleosporomycetidae</taxon>
        <taxon>Pleosporales</taxon>
        <taxon>Pleosporineae</taxon>
        <taxon>Cucurbitariaceae</taxon>
        <taxon>Neocucurbitaria</taxon>
    </lineage>
</organism>
<keyword evidence="4" id="KW-1185">Reference proteome</keyword>
<accession>A0A9W8YH52</accession>
<evidence type="ECO:0000259" key="2">
    <source>
        <dbReference type="Pfam" id="PF08240"/>
    </source>
</evidence>
<dbReference type="GO" id="GO:0005739">
    <property type="term" value="C:mitochondrion"/>
    <property type="evidence" value="ECO:0007669"/>
    <property type="project" value="TreeGrafter"/>
</dbReference>
<sequence length="371" mass="40239">MAFKLPAQHHVLQLQSIEAGFQLKEVPTPQPGLGNAIIRIEASGIISYHREVYNGDRHYSFPTPIVGGISAIGRIAALGPDSTALKEGQLVYVDCVIHARDDPDTLFLSALHDGGAEGSKKLIRDVWRDGSFAEYARFPLENCISLDESRLCGSLGYSIADLMYMNYLLVPFGGLRDIKLEPGETIVVTPATGGYGGAGVQVAIAMGARVIAMGRNEEKLVVLKEHVLNSSPNAQIETVKITGDEAADLATLQSFGAIDAVLDLTPPQGSKSSHLRSATSALRRNGRVSLMGFVEQPVVPWTFVAKNITIRGKLMYEREDMLQFVKMLERGLFPHGKALVDTKSFQLSDWKAALDVASEHTGIGKQVIFIP</sequence>
<gene>
    <name evidence="3" type="ORF">N0V83_000364</name>
</gene>
<dbReference type="EMBL" id="JAPEUY010000001">
    <property type="protein sequence ID" value="KAJ4377539.1"/>
    <property type="molecule type" value="Genomic_DNA"/>
</dbReference>
<comment type="caution">
    <text evidence="3">The sequence shown here is derived from an EMBL/GenBank/DDBJ whole genome shotgun (WGS) entry which is preliminary data.</text>
</comment>